<sequence length="148" mass="16652">MKKLIIYALFVISTAIGIYFGYGYMQGKRFDPTVIPYVEQAIPQLSRWDVAATRALLDEEALKRVSDDDLAKMMDYLTRIGELQSFDKPSFRSTSKTMTTGAIERDVVTYRVMANYSSGPAEITLSLVDRSGAYTLLHFNFQSQALAP</sequence>
<gene>
    <name evidence="2" type="ORF">ICT70_12775</name>
</gene>
<reference evidence="2" key="1">
    <citation type="submission" date="2020-09" db="EMBL/GenBank/DDBJ databases">
        <title>Pelobacter alkaliphilus sp. nov., a novel anaerobic arsenate-reducing bacterium from terrestrial mud volcano.</title>
        <authorList>
            <person name="Khomyakova M.A."/>
            <person name="Merkel A.Y."/>
            <person name="Slobodkin A.I."/>
        </authorList>
    </citation>
    <scope>NUCLEOTIDE SEQUENCE</scope>
    <source>
        <strain evidence="2">M08fum</strain>
    </source>
</reference>
<proteinExistence type="predicted"/>
<dbReference type="RefSeq" id="WP_191157246.1">
    <property type="nucleotide sequence ID" value="NZ_JACWUN010000016.1"/>
</dbReference>
<evidence type="ECO:0008006" key="4">
    <source>
        <dbReference type="Google" id="ProtNLM"/>
    </source>
</evidence>
<keyword evidence="1" id="KW-1133">Transmembrane helix</keyword>
<name>A0A8J6ULQ0_9BACT</name>
<evidence type="ECO:0000256" key="1">
    <source>
        <dbReference type="SAM" id="Phobius"/>
    </source>
</evidence>
<accession>A0A8J6ULQ0</accession>
<protein>
    <recommendedName>
        <fullName evidence="4">DUF3887 domain-containing protein</fullName>
    </recommendedName>
</protein>
<dbReference type="Proteomes" id="UP000632828">
    <property type="component" value="Unassembled WGS sequence"/>
</dbReference>
<keyword evidence="1" id="KW-0812">Transmembrane</keyword>
<feature type="transmembrane region" description="Helical" evidence="1">
    <location>
        <begin position="6"/>
        <end position="25"/>
    </location>
</feature>
<dbReference type="AlphaFoldDB" id="A0A8J6ULQ0"/>
<comment type="caution">
    <text evidence="2">The sequence shown here is derived from an EMBL/GenBank/DDBJ whole genome shotgun (WGS) entry which is preliminary data.</text>
</comment>
<keyword evidence="3" id="KW-1185">Reference proteome</keyword>
<organism evidence="2 3">
    <name type="scientific">Pelovirga terrestris</name>
    <dbReference type="NCBI Taxonomy" id="2771352"/>
    <lineage>
        <taxon>Bacteria</taxon>
        <taxon>Pseudomonadati</taxon>
        <taxon>Thermodesulfobacteriota</taxon>
        <taxon>Desulfuromonadia</taxon>
        <taxon>Geobacterales</taxon>
        <taxon>Geobacteraceae</taxon>
        <taxon>Pelovirga</taxon>
    </lineage>
</organism>
<dbReference type="EMBL" id="JACWUN010000016">
    <property type="protein sequence ID" value="MBD1401537.1"/>
    <property type="molecule type" value="Genomic_DNA"/>
</dbReference>
<evidence type="ECO:0000313" key="3">
    <source>
        <dbReference type="Proteomes" id="UP000632828"/>
    </source>
</evidence>
<keyword evidence="1" id="KW-0472">Membrane</keyword>
<dbReference type="Gene3D" id="3.10.450.590">
    <property type="match status" value="1"/>
</dbReference>
<evidence type="ECO:0000313" key="2">
    <source>
        <dbReference type="EMBL" id="MBD1401537.1"/>
    </source>
</evidence>